<dbReference type="FunFam" id="3.40.50.300:FF:000134">
    <property type="entry name" value="Iron-enterobactin ABC transporter ATP-binding protein"/>
    <property type="match status" value="1"/>
</dbReference>
<keyword evidence="7" id="KW-0408">Iron</keyword>
<organism evidence="11 12">
    <name type="scientific">Bowdeniella nasicola</name>
    <dbReference type="NCBI Taxonomy" id="208480"/>
    <lineage>
        <taxon>Bacteria</taxon>
        <taxon>Bacillati</taxon>
        <taxon>Actinomycetota</taxon>
        <taxon>Actinomycetes</taxon>
        <taxon>Actinomycetales</taxon>
        <taxon>Actinomycetaceae</taxon>
        <taxon>Bowdeniella</taxon>
    </lineage>
</organism>
<evidence type="ECO:0000313" key="12">
    <source>
        <dbReference type="Proteomes" id="UP000185628"/>
    </source>
</evidence>
<keyword evidence="4" id="KW-0410">Iron transport</keyword>
<keyword evidence="12" id="KW-1185">Reference proteome</keyword>
<evidence type="ECO:0000259" key="10">
    <source>
        <dbReference type="PROSITE" id="PS50893"/>
    </source>
</evidence>
<dbReference type="GO" id="GO:0006826">
    <property type="term" value="P:iron ion transport"/>
    <property type="evidence" value="ECO:0007669"/>
    <property type="project" value="UniProtKB-KW"/>
</dbReference>
<dbReference type="CDD" id="cd03214">
    <property type="entry name" value="ABC_Iron-Siderophores_B12_Hemin"/>
    <property type="match status" value="1"/>
</dbReference>
<name>A0A1Q5Q2U4_9ACTO</name>
<dbReference type="GO" id="GO:0016887">
    <property type="term" value="F:ATP hydrolysis activity"/>
    <property type="evidence" value="ECO:0007669"/>
    <property type="project" value="InterPro"/>
</dbReference>
<dbReference type="Pfam" id="PF00005">
    <property type="entry name" value="ABC_tran"/>
    <property type="match status" value="1"/>
</dbReference>
<keyword evidence="3" id="KW-1003">Cell membrane</keyword>
<evidence type="ECO:0000256" key="3">
    <source>
        <dbReference type="ARBA" id="ARBA00022475"/>
    </source>
</evidence>
<keyword evidence="6" id="KW-0067">ATP-binding</keyword>
<gene>
    <name evidence="11" type="ORF">BSZ39_06555</name>
</gene>
<feature type="domain" description="ABC transporter" evidence="10">
    <location>
        <begin position="6"/>
        <end position="241"/>
    </location>
</feature>
<dbReference type="SMART" id="SM00382">
    <property type="entry name" value="AAA"/>
    <property type="match status" value="1"/>
</dbReference>
<keyword evidence="8" id="KW-0406">Ion transport</keyword>
<sequence length="258" mass="28084">MSTPGIQARGLRAGYGRHRILDGVDIDISAGKVTTIIGPNGSGKSTLLRSLSRTLPADGTLHIAGRDVQRMPRRELARIIGMLPQTPVAPDGIIVADLVSRGRHPHQSWLKQWSTQDERHVAQALELTRITDLAGRPVASLSGGQRQRVWISMVLAQQTPHVLLDEPTTYLDLAHAIDVLQLVGRLRDELARTIVMVLHDLNLAIRFSDELIVMRDGLIVRHGPPAEVISPPLLAEVFGLTALVVPDPVTGGPLIIPR</sequence>
<comment type="subcellular location">
    <subcellularLocation>
        <location evidence="1">Cell membrane</location>
        <topology evidence="1">Peripheral membrane protein</topology>
    </subcellularLocation>
</comment>
<dbReference type="EMBL" id="MQVR01000032">
    <property type="protein sequence ID" value="OKL53960.1"/>
    <property type="molecule type" value="Genomic_DNA"/>
</dbReference>
<dbReference type="InterPro" id="IPR003439">
    <property type="entry name" value="ABC_transporter-like_ATP-bd"/>
</dbReference>
<evidence type="ECO:0000256" key="2">
    <source>
        <dbReference type="ARBA" id="ARBA00022448"/>
    </source>
</evidence>
<dbReference type="InterPro" id="IPR027417">
    <property type="entry name" value="P-loop_NTPase"/>
</dbReference>
<protein>
    <submittedName>
        <fullName evidence="11">ABC transporter</fullName>
    </submittedName>
</protein>
<accession>A0A1Q5Q2U4</accession>
<dbReference type="GO" id="GO:0005886">
    <property type="term" value="C:plasma membrane"/>
    <property type="evidence" value="ECO:0007669"/>
    <property type="project" value="UniProtKB-SubCell"/>
</dbReference>
<evidence type="ECO:0000313" key="11">
    <source>
        <dbReference type="EMBL" id="OKL53960.1"/>
    </source>
</evidence>
<dbReference type="PANTHER" id="PTHR42771:SF2">
    <property type="entry name" value="IRON(3+)-HYDROXAMATE IMPORT ATP-BINDING PROTEIN FHUC"/>
    <property type="match status" value="1"/>
</dbReference>
<dbReference type="PROSITE" id="PS00211">
    <property type="entry name" value="ABC_TRANSPORTER_1"/>
    <property type="match status" value="1"/>
</dbReference>
<keyword evidence="5" id="KW-0547">Nucleotide-binding</keyword>
<dbReference type="SUPFAM" id="SSF52540">
    <property type="entry name" value="P-loop containing nucleoside triphosphate hydrolases"/>
    <property type="match status" value="1"/>
</dbReference>
<reference evidence="12" key="1">
    <citation type="submission" date="2016-12" db="EMBL/GenBank/DDBJ databases">
        <authorList>
            <person name="Meng X."/>
        </authorList>
    </citation>
    <scope>NUCLEOTIDE SEQUENCE [LARGE SCALE GENOMIC DNA]</scope>
    <source>
        <strain evidence="12">DSM 19116</strain>
    </source>
</reference>
<evidence type="ECO:0000256" key="5">
    <source>
        <dbReference type="ARBA" id="ARBA00022741"/>
    </source>
</evidence>
<dbReference type="RefSeq" id="WP_073716575.1">
    <property type="nucleotide sequence ID" value="NZ_MQVR01000032.1"/>
</dbReference>
<evidence type="ECO:0000256" key="9">
    <source>
        <dbReference type="ARBA" id="ARBA00023136"/>
    </source>
</evidence>
<evidence type="ECO:0000256" key="6">
    <source>
        <dbReference type="ARBA" id="ARBA00022840"/>
    </source>
</evidence>
<dbReference type="InterPro" id="IPR017871">
    <property type="entry name" value="ABC_transporter-like_CS"/>
</dbReference>
<dbReference type="PANTHER" id="PTHR42771">
    <property type="entry name" value="IRON(3+)-HYDROXAMATE IMPORT ATP-BINDING PROTEIN FHUC"/>
    <property type="match status" value="1"/>
</dbReference>
<dbReference type="GO" id="GO:0005524">
    <property type="term" value="F:ATP binding"/>
    <property type="evidence" value="ECO:0007669"/>
    <property type="project" value="UniProtKB-KW"/>
</dbReference>
<comment type="caution">
    <text evidence="11">The sequence shown here is derived from an EMBL/GenBank/DDBJ whole genome shotgun (WGS) entry which is preliminary data.</text>
</comment>
<dbReference type="Proteomes" id="UP000185628">
    <property type="component" value="Unassembled WGS sequence"/>
</dbReference>
<dbReference type="AlphaFoldDB" id="A0A1Q5Q2U4"/>
<evidence type="ECO:0000256" key="1">
    <source>
        <dbReference type="ARBA" id="ARBA00004202"/>
    </source>
</evidence>
<evidence type="ECO:0000256" key="7">
    <source>
        <dbReference type="ARBA" id="ARBA00023004"/>
    </source>
</evidence>
<dbReference type="OrthoDB" id="3291337at2"/>
<dbReference type="Gene3D" id="3.40.50.300">
    <property type="entry name" value="P-loop containing nucleotide triphosphate hydrolases"/>
    <property type="match status" value="1"/>
</dbReference>
<proteinExistence type="predicted"/>
<dbReference type="InterPro" id="IPR003593">
    <property type="entry name" value="AAA+_ATPase"/>
</dbReference>
<dbReference type="PROSITE" id="PS50893">
    <property type="entry name" value="ABC_TRANSPORTER_2"/>
    <property type="match status" value="1"/>
</dbReference>
<evidence type="ECO:0000256" key="8">
    <source>
        <dbReference type="ARBA" id="ARBA00023065"/>
    </source>
</evidence>
<evidence type="ECO:0000256" key="4">
    <source>
        <dbReference type="ARBA" id="ARBA00022496"/>
    </source>
</evidence>
<keyword evidence="9" id="KW-0472">Membrane</keyword>
<dbReference type="InterPro" id="IPR051535">
    <property type="entry name" value="Siderophore_ABC-ATPase"/>
</dbReference>
<keyword evidence="2" id="KW-0813">Transport</keyword>